<evidence type="ECO:0000256" key="5">
    <source>
        <dbReference type="ARBA" id="ARBA00047400"/>
    </source>
</evidence>
<proteinExistence type="inferred from homology"/>
<comment type="catalytic activity">
    <reaction evidence="5">
        <text>a (3R)-hydroxyacyl-[ACP] + NADP(+) = a 3-oxoacyl-[ACP] + NADPH + H(+)</text>
        <dbReference type="Rhea" id="RHEA:17397"/>
        <dbReference type="Rhea" id="RHEA-COMP:9916"/>
        <dbReference type="Rhea" id="RHEA-COMP:9945"/>
        <dbReference type="ChEBI" id="CHEBI:15378"/>
        <dbReference type="ChEBI" id="CHEBI:57783"/>
        <dbReference type="ChEBI" id="CHEBI:58349"/>
        <dbReference type="ChEBI" id="CHEBI:78776"/>
        <dbReference type="ChEBI" id="CHEBI:78827"/>
        <dbReference type="EC" id="1.1.1.100"/>
    </reaction>
    <physiologicalReaction direction="right-to-left" evidence="5">
        <dbReference type="Rhea" id="RHEA:17399"/>
    </physiologicalReaction>
</comment>
<dbReference type="PANTHER" id="PTHR42879">
    <property type="entry name" value="3-OXOACYL-(ACYL-CARRIER-PROTEIN) REDUCTASE"/>
    <property type="match status" value="1"/>
</dbReference>
<evidence type="ECO:0000256" key="2">
    <source>
        <dbReference type="ARBA" id="ARBA00006484"/>
    </source>
</evidence>
<accession>A0ABU4C2T6</accession>
<evidence type="ECO:0000256" key="3">
    <source>
        <dbReference type="ARBA" id="ARBA00022512"/>
    </source>
</evidence>
<dbReference type="Proteomes" id="UP001185927">
    <property type="component" value="Unassembled WGS sequence"/>
</dbReference>
<protein>
    <recommendedName>
        <fullName evidence="4">3-oxoacyl-[acyl-carrier-protein] reductase MabA</fullName>
    </recommendedName>
</protein>
<dbReference type="SUPFAM" id="SSF51735">
    <property type="entry name" value="NAD(P)-binding Rossmann-fold domains"/>
    <property type="match status" value="1"/>
</dbReference>
<dbReference type="EMBL" id="JAWLKB010000024">
    <property type="protein sequence ID" value="MDV6270808.1"/>
    <property type="molecule type" value="Genomic_DNA"/>
</dbReference>
<dbReference type="InterPro" id="IPR002347">
    <property type="entry name" value="SDR_fam"/>
</dbReference>
<keyword evidence="3" id="KW-0964">Secreted</keyword>
<comment type="caution">
    <text evidence="6">The sequence shown here is derived from an EMBL/GenBank/DDBJ whole genome shotgun (WGS) entry which is preliminary data.</text>
</comment>
<dbReference type="RefSeq" id="WP_317545232.1">
    <property type="nucleotide sequence ID" value="NZ_JAWLKB010000024.1"/>
</dbReference>
<comment type="subcellular location">
    <subcellularLocation>
        <location evidence="1">Secreted</location>
        <location evidence="1">Cell wall</location>
    </subcellularLocation>
</comment>
<dbReference type="PRINTS" id="PR00080">
    <property type="entry name" value="SDRFAMILY"/>
</dbReference>
<dbReference type="PANTHER" id="PTHR42879:SF2">
    <property type="entry name" value="3-OXOACYL-[ACYL-CARRIER-PROTEIN] REDUCTASE FABG"/>
    <property type="match status" value="1"/>
</dbReference>
<keyword evidence="7" id="KW-1185">Reference proteome</keyword>
<comment type="similarity">
    <text evidence="2">Belongs to the short-chain dehydrogenases/reductases (SDR) family.</text>
</comment>
<dbReference type="Pfam" id="PF13561">
    <property type="entry name" value="adh_short_C2"/>
    <property type="match status" value="1"/>
</dbReference>
<dbReference type="Gene3D" id="3.40.50.720">
    <property type="entry name" value="NAD(P)-binding Rossmann-like Domain"/>
    <property type="match status" value="1"/>
</dbReference>
<evidence type="ECO:0000313" key="6">
    <source>
        <dbReference type="EMBL" id="MDV6270808.1"/>
    </source>
</evidence>
<keyword evidence="3" id="KW-0134">Cell wall</keyword>
<gene>
    <name evidence="6" type="ORF">R3Q16_29690</name>
</gene>
<evidence type="ECO:0000256" key="4">
    <source>
        <dbReference type="ARBA" id="ARBA00040781"/>
    </source>
</evidence>
<evidence type="ECO:0000313" key="7">
    <source>
        <dbReference type="Proteomes" id="UP001185927"/>
    </source>
</evidence>
<evidence type="ECO:0000256" key="1">
    <source>
        <dbReference type="ARBA" id="ARBA00004191"/>
    </source>
</evidence>
<name>A0ABU4C2T6_RHOGO</name>
<sequence>MTPSEANYRHRDHTAVITGVGSTTGIGFAAAILLGRGGATVIVTSTTARVHKRVAELRKAGVNAFGIEGNLVDPTSAQGVVDFALAQTGRIDILVNNAGLTEVGSALRSMALADLADIDWSNAIASNLTTAFNATRSVLPAMVERRYGRIVNIASTSGPINAYPADAAYHAAKAGLVGLTRSVAIDYAKMGITSNAVAPGWIETASTTPSEITAAKCSPLGRSGTAFEVAHAIASLTAAEASYITGQILVVDGGNSIQENHANRTP</sequence>
<dbReference type="InterPro" id="IPR036291">
    <property type="entry name" value="NAD(P)-bd_dom_sf"/>
</dbReference>
<dbReference type="InterPro" id="IPR050259">
    <property type="entry name" value="SDR"/>
</dbReference>
<reference evidence="6 7" key="1">
    <citation type="submission" date="2023-10" db="EMBL/GenBank/DDBJ databases">
        <title>Development of a sustainable strategy for remediation of hydrocarbon-contaminated territories based on the waste exchange concept.</title>
        <authorList>
            <person name="Krivoruchko A."/>
        </authorList>
    </citation>
    <scope>NUCLEOTIDE SEQUENCE [LARGE SCALE GENOMIC DNA]</scope>
    <source>
        <strain evidence="6 7">IEGM 1203</strain>
    </source>
</reference>
<dbReference type="PRINTS" id="PR00081">
    <property type="entry name" value="GDHRDH"/>
</dbReference>
<organism evidence="6 7">
    <name type="scientific">Rhodococcus globerulus</name>
    <dbReference type="NCBI Taxonomy" id="33008"/>
    <lineage>
        <taxon>Bacteria</taxon>
        <taxon>Bacillati</taxon>
        <taxon>Actinomycetota</taxon>
        <taxon>Actinomycetes</taxon>
        <taxon>Mycobacteriales</taxon>
        <taxon>Nocardiaceae</taxon>
        <taxon>Rhodococcus</taxon>
    </lineage>
</organism>